<reference evidence="1" key="1">
    <citation type="submission" date="2021-01" db="EMBL/GenBank/DDBJ databases">
        <authorList>
            <person name="Corre E."/>
            <person name="Pelletier E."/>
            <person name="Niang G."/>
            <person name="Scheremetjew M."/>
            <person name="Finn R."/>
            <person name="Kale V."/>
            <person name="Holt S."/>
            <person name="Cochrane G."/>
            <person name="Meng A."/>
            <person name="Brown T."/>
            <person name="Cohen L."/>
        </authorList>
    </citation>
    <scope>NUCLEOTIDE SEQUENCE</scope>
    <source>
        <strain evidence="1">NY070348D</strain>
    </source>
</reference>
<protein>
    <submittedName>
        <fullName evidence="1">Uncharacterized protein</fullName>
    </submittedName>
</protein>
<dbReference type="SUPFAM" id="SSF49899">
    <property type="entry name" value="Concanavalin A-like lectins/glucanases"/>
    <property type="match status" value="1"/>
</dbReference>
<gene>
    <name evidence="1" type="ORF">QSP1433_LOCUS14704</name>
</gene>
<name>A0A7S2SJA7_9STRA</name>
<dbReference type="Gene3D" id="2.60.120.200">
    <property type="match status" value="1"/>
</dbReference>
<organism evidence="1">
    <name type="scientific">Mucochytrium quahogii</name>
    <dbReference type="NCBI Taxonomy" id="96639"/>
    <lineage>
        <taxon>Eukaryota</taxon>
        <taxon>Sar</taxon>
        <taxon>Stramenopiles</taxon>
        <taxon>Bigyra</taxon>
        <taxon>Labyrinthulomycetes</taxon>
        <taxon>Thraustochytrida</taxon>
        <taxon>Thraustochytriidae</taxon>
        <taxon>Mucochytrium</taxon>
    </lineage>
</organism>
<sequence length="328" mass="37068">MMTITFHTPTTEPDPRHGWPFDQRFEFVLNVAIGGNWGGICLNGKSPSLGSESETTMLVDYVRAYEMPKCTASGDDPFFFGTKIPCCGTNRMCGKPSSMRCMPKESKECAVKEPESCTKTGADPYRTGRNVPCCQGVQCLNNWEHKNPERYFFKCSISREQCRKDKASKPSEGQCTKNGKDPYESGSNVPCCTGVQCKGKWDSNDSKRYFYRCSPSKEQCKEDQIQSERKCTKLGQDPWGTKTEVKCCDGLHSCLRQWAPGEQWKYRCVASEQECKSGEVNPKCTKRGDDPWASGEKLDCCEGLKPCKKDWKQNGKWTFRCLQTCSLK</sequence>
<proteinExistence type="predicted"/>
<dbReference type="EMBL" id="HBHK01023256">
    <property type="protein sequence ID" value="CAD9701767.1"/>
    <property type="molecule type" value="Transcribed_RNA"/>
</dbReference>
<evidence type="ECO:0000313" key="1">
    <source>
        <dbReference type="EMBL" id="CAD9701767.1"/>
    </source>
</evidence>
<accession>A0A7S2SJA7</accession>
<dbReference type="InterPro" id="IPR013320">
    <property type="entry name" value="ConA-like_dom_sf"/>
</dbReference>
<dbReference type="AlphaFoldDB" id="A0A7S2SJA7"/>